<evidence type="ECO:0000256" key="2">
    <source>
        <dbReference type="SAM" id="MobiDB-lite"/>
    </source>
</evidence>
<evidence type="ECO:0000256" key="1">
    <source>
        <dbReference type="PROSITE-ProRule" id="PRU00221"/>
    </source>
</evidence>
<dbReference type="PROSITE" id="PS50082">
    <property type="entry name" value="WD_REPEATS_2"/>
    <property type="match status" value="4"/>
</dbReference>
<protein>
    <submittedName>
        <fullName evidence="3">Uncharacterized protein</fullName>
    </submittedName>
</protein>
<dbReference type="Proteomes" id="UP000235965">
    <property type="component" value="Unassembled WGS sequence"/>
</dbReference>
<evidence type="ECO:0000313" key="3">
    <source>
        <dbReference type="EMBL" id="PNF38823.1"/>
    </source>
</evidence>
<dbReference type="SMART" id="SM00320">
    <property type="entry name" value="WD40"/>
    <property type="match status" value="7"/>
</dbReference>
<dbReference type="AlphaFoldDB" id="A0A2J7RDB2"/>
<organism evidence="3 4">
    <name type="scientific">Cryptotermes secundus</name>
    <dbReference type="NCBI Taxonomy" id="105785"/>
    <lineage>
        <taxon>Eukaryota</taxon>
        <taxon>Metazoa</taxon>
        <taxon>Ecdysozoa</taxon>
        <taxon>Arthropoda</taxon>
        <taxon>Hexapoda</taxon>
        <taxon>Insecta</taxon>
        <taxon>Pterygota</taxon>
        <taxon>Neoptera</taxon>
        <taxon>Polyneoptera</taxon>
        <taxon>Dictyoptera</taxon>
        <taxon>Blattodea</taxon>
        <taxon>Blattoidea</taxon>
        <taxon>Termitoidae</taxon>
        <taxon>Kalotermitidae</taxon>
        <taxon>Cryptotermitinae</taxon>
        <taxon>Cryptotermes</taxon>
    </lineage>
</organism>
<feature type="repeat" description="WD" evidence="1">
    <location>
        <begin position="476"/>
        <end position="510"/>
    </location>
</feature>
<dbReference type="SUPFAM" id="SSF50978">
    <property type="entry name" value="WD40 repeat-like"/>
    <property type="match status" value="1"/>
</dbReference>
<dbReference type="Gene3D" id="2.130.10.10">
    <property type="entry name" value="YVTN repeat-like/Quinoprotein amine dehydrogenase"/>
    <property type="match status" value="2"/>
</dbReference>
<keyword evidence="1" id="KW-0853">WD repeat</keyword>
<name>A0A2J7RDB2_9NEOP</name>
<gene>
    <name evidence="3" type="ORF">B7P43_G10181</name>
</gene>
<keyword evidence="4" id="KW-1185">Reference proteome</keyword>
<dbReference type="FunCoup" id="A0A2J7RDB2">
    <property type="interactions" value="8"/>
</dbReference>
<dbReference type="EMBL" id="NEVH01005291">
    <property type="protein sequence ID" value="PNF38823.1"/>
    <property type="molecule type" value="Genomic_DNA"/>
</dbReference>
<dbReference type="OrthoDB" id="187712at2759"/>
<reference evidence="3 4" key="1">
    <citation type="submission" date="2017-12" db="EMBL/GenBank/DDBJ databases">
        <title>Hemimetabolous genomes reveal molecular basis of termite eusociality.</title>
        <authorList>
            <person name="Harrison M.C."/>
            <person name="Jongepier E."/>
            <person name="Robertson H.M."/>
            <person name="Arning N."/>
            <person name="Bitard-Feildel T."/>
            <person name="Chao H."/>
            <person name="Childers C.P."/>
            <person name="Dinh H."/>
            <person name="Doddapaneni H."/>
            <person name="Dugan S."/>
            <person name="Gowin J."/>
            <person name="Greiner C."/>
            <person name="Han Y."/>
            <person name="Hu H."/>
            <person name="Hughes D.S.T."/>
            <person name="Huylmans A.-K."/>
            <person name="Kemena C."/>
            <person name="Kremer L.P.M."/>
            <person name="Lee S.L."/>
            <person name="Lopez-Ezquerra A."/>
            <person name="Mallet L."/>
            <person name="Monroy-Kuhn J.M."/>
            <person name="Moser A."/>
            <person name="Murali S.C."/>
            <person name="Muzny D.M."/>
            <person name="Otani S."/>
            <person name="Piulachs M.-D."/>
            <person name="Poelchau M."/>
            <person name="Qu J."/>
            <person name="Schaub F."/>
            <person name="Wada-Katsumata A."/>
            <person name="Worley K.C."/>
            <person name="Xie Q."/>
            <person name="Ylla G."/>
            <person name="Poulsen M."/>
            <person name="Gibbs R.A."/>
            <person name="Schal C."/>
            <person name="Richards S."/>
            <person name="Belles X."/>
            <person name="Korb J."/>
            <person name="Bornberg-Bauer E."/>
        </authorList>
    </citation>
    <scope>NUCLEOTIDE SEQUENCE [LARGE SCALE GENOMIC DNA]</scope>
    <source>
        <tissue evidence="3">Whole body</tissue>
    </source>
</reference>
<dbReference type="InParanoid" id="A0A2J7RDB2"/>
<feature type="repeat" description="WD" evidence="1">
    <location>
        <begin position="522"/>
        <end position="558"/>
    </location>
</feature>
<dbReference type="PANTHER" id="PTHR19863:SF5">
    <property type="entry name" value="WD REPEAT-CONTAINING PROTEIN 47"/>
    <property type="match status" value="1"/>
</dbReference>
<dbReference type="InterPro" id="IPR036322">
    <property type="entry name" value="WD40_repeat_dom_sf"/>
</dbReference>
<evidence type="ECO:0000313" key="4">
    <source>
        <dbReference type="Proteomes" id="UP000235965"/>
    </source>
</evidence>
<accession>A0A2J7RDB2</accession>
<dbReference type="PANTHER" id="PTHR19863">
    <property type="entry name" value="NEMITIN (NEURONAL ENRICHED MAP INTERACTING PROTEIN) HOMOLOG"/>
    <property type="match status" value="1"/>
</dbReference>
<comment type="caution">
    <text evidence="3">The sequence shown here is derived from an EMBL/GenBank/DDBJ whole genome shotgun (WGS) entry which is preliminary data.</text>
</comment>
<dbReference type="InterPro" id="IPR001680">
    <property type="entry name" value="WD40_rpt"/>
</dbReference>
<dbReference type="Pfam" id="PF00400">
    <property type="entry name" value="WD40"/>
    <property type="match status" value="4"/>
</dbReference>
<feature type="repeat" description="WD" evidence="1">
    <location>
        <begin position="293"/>
        <end position="334"/>
    </location>
</feature>
<dbReference type="InterPro" id="IPR015943">
    <property type="entry name" value="WD40/YVTN_repeat-like_dom_sf"/>
</dbReference>
<proteinExistence type="predicted"/>
<sequence length="558" mass="62041">MSDVGRADNTAPRGCQSPVHWRFARSVRASEVIVECLCCASYDPMDIDVYDQRRAAEKATMLRRPWPPLYRQPFQHRPRFCVPAPEPPADWREYSHTNKGRDYYFMAPMYRNVMPPPPPPRHVLVVEPRNRRVTHSHVQCPCLQASRSRSLDDVPSEVTSEWEDGGANDGPWSVTRPLQQLGCSNKENHRLQRRSMENLVEPATPWRKQSYQPVNRADAEVNGSGGGAGRPRFVAVTSLEDVQAVRCAEFHPQGKLYAVGSNSKTLRICSYPKLSDLREDHAAYQPTVLFKRTKHHKGSIYCLAWTPIGDLMATGSNDKTVKLMRFNTDTSNLEGQEIELTMHDGTVRDLCFLEDTSNKSSLLISGGAGDCKIYVTDCATGTPFQALSGHSGHVLTLYNWGGAMFVSGSQDKTVRFWDLRTRGCVNMVTPATAPGSRGSPVAAVCVDPSGRLLVSGHEDSSCVLFDIRGGRNVQCFKPHSSDVRSIRFSPSAYYLLTGGYDNKLVLTDLQGDLTMPLPSVVVAQHQDKVISGRWHPTEFSFLSTSADKTSTLWALPPV</sequence>
<dbReference type="InterPro" id="IPR040067">
    <property type="entry name" value="WDR47"/>
</dbReference>
<feature type="repeat" description="WD" evidence="1">
    <location>
        <begin position="387"/>
        <end position="427"/>
    </location>
</feature>
<dbReference type="PROSITE" id="PS50294">
    <property type="entry name" value="WD_REPEATS_REGION"/>
    <property type="match status" value="4"/>
</dbReference>
<dbReference type="STRING" id="105785.A0A2J7RDB2"/>
<dbReference type="CDD" id="cd00200">
    <property type="entry name" value="WD40"/>
    <property type="match status" value="1"/>
</dbReference>
<feature type="region of interest" description="Disordered" evidence="2">
    <location>
        <begin position="151"/>
        <end position="175"/>
    </location>
</feature>